<proteinExistence type="predicted"/>
<accession>A0A931MUX4</accession>
<keyword evidence="2" id="KW-1185">Reference proteome</keyword>
<dbReference type="RefSeq" id="WP_197316361.1">
    <property type="nucleotide sequence ID" value="NZ_JADZSC010000001.1"/>
</dbReference>
<evidence type="ECO:0000313" key="2">
    <source>
        <dbReference type="Proteomes" id="UP000614490"/>
    </source>
</evidence>
<name>A0A931MUX4_9BACI</name>
<sequence>MNFIVNGLDYLFSNKRRLIYMSLNQKEYYTVISKLKAAGIKYRITTTSSYSGGGIYSDYGQEYKFYVKKQDEDEALEAIHKKV</sequence>
<comment type="caution">
    <text evidence="1">The sequence shown here is derived from an EMBL/GenBank/DDBJ whole genome shotgun (WGS) entry which is preliminary data.</text>
</comment>
<organism evidence="1 2">
    <name type="scientific">Halobacillus yeomjeoni</name>
    <dbReference type="NCBI Taxonomy" id="311194"/>
    <lineage>
        <taxon>Bacteria</taxon>
        <taxon>Bacillati</taxon>
        <taxon>Bacillota</taxon>
        <taxon>Bacilli</taxon>
        <taxon>Bacillales</taxon>
        <taxon>Bacillaceae</taxon>
        <taxon>Halobacillus</taxon>
    </lineage>
</organism>
<evidence type="ECO:0008006" key="3">
    <source>
        <dbReference type="Google" id="ProtNLM"/>
    </source>
</evidence>
<dbReference type="AlphaFoldDB" id="A0A931MUX4"/>
<protein>
    <recommendedName>
        <fullName evidence="3">DUF2007 domain-containing protein</fullName>
    </recommendedName>
</protein>
<dbReference type="EMBL" id="JADZSC010000001">
    <property type="protein sequence ID" value="MBH0229769.1"/>
    <property type="molecule type" value="Genomic_DNA"/>
</dbReference>
<gene>
    <name evidence="1" type="ORF">H0267_06015</name>
</gene>
<reference evidence="1 2" key="1">
    <citation type="journal article" date="2005" name="Int. J. Syst. Evol. Microbiol.">
        <title>Halobacillus yeomjeoni sp. nov., isolated from a marine solar saltern in Korea.</title>
        <authorList>
            <person name="Yoon J.H."/>
            <person name="Kang S.J."/>
            <person name="Lee C.H."/>
            <person name="Oh H.W."/>
            <person name="Oh T.K."/>
        </authorList>
    </citation>
    <scope>NUCLEOTIDE SEQUENCE [LARGE SCALE GENOMIC DNA]</scope>
    <source>
        <strain evidence="1 2">KCTC 3957</strain>
    </source>
</reference>
<dbReference type="Proteomes" id="UP000614490">
    <property type="component" value="Unassembled WGS sequence"/>
</dbReference>
<evidence type="ECO:0000313" key="1">
    <source>
        <dbReference type="EMBL" id="MBH0229769.1"/>
    </source>
</evidence>